<keyword evidence="2" id="KW-1185">Reference proteome</keyword>
<evidence type="ECO:0000313" key="1">
    <source>
        <dbReference type="EMBL" id="KAL3956512.1"/>
    </source>
</evidence>
<reference evidence="1" key="1">
    <citation type="submission" date="2024-12" db="EMBL/GenBank/DDBJ databases">
        <title>Comparative genomics and development of molecular markers within Purpureocillium lilacinum and among Purpureocillium species.</title>
        <authorList>
            <person name="Yeh Z.-Y."/>
            <person name="Ni N.-T."/>
            <person name="Lo P.-H."/>
            <person name="Mushyakhwo K."/>
            <person name="Lin C.-F."/>
            <person name="Nai Y.-S."/>
        </authorList>
    </citation>
    <scope>NUCLEOTIDE SEQUENCE</scope>
    <source>
        <strain evidence="1">NCHU-NPUST-175</strain>
    </source>
</reference>
<proteinExistence type="predicted"/>
<accession>A0ACC4DJG9</accession>
<sequence>MSDKNDAPALSDAQPAAKRFADWNICLDTSSLTQDKGLILVEFKVVARLSRELTTYYDITNCTIAQLHDYEPSHNPVQKMVQAEVPRRNDKSWSTLPSVLRPSCQQGQSINQPLLPCYDDFAPKQEQKPQSKVPSNYRLPALMKTTMHLSNPFITLMEPKPLLDSYLNARDGRNPDYWRVQSSRNHWNESAKSTGSANGVLLRSGSPNSTPHRAAHSTASQFAEREWLMRWMAAEWASLELQALPEESIVIEQFCGTKTTPKRIGARLARWRTPTVQQPRALYQPQVLPRSPHIYSTDARSSMAFPFLSTPALGKGETLQGLLNEKERLVDIARQSSADRTNARSKSVTKKSSEYGSLSSLDAVAIPNSPDHESSKSSRHRPFGHRLLPFGRHNTASGNVDDRSVGTVRRNTRGSQEVSMCAACRDSCHPKVNVLQQLCPDRANEVSGRCNNEHYVLGNDEMPSLAIDAHETQAGFMDPCPTLKGQRECTIDGSNHANTTMSPHEGATPGPATPSQPFFSSSDANAANGSPPSIPKSTYPATELFRTCASLLTTPLGYEFALDPTKLNAPRLLFSPFTRMRCEDFIETAIIVDIGGEKQGIWIEQTSACSWLTNMLDSYTASLAKEPGIRVQKMILQDRGRTNSRPDDVTDTKRKTGSTAGSSVECPYPLLGTDDYSRLPYSDASVNIISARMLHKGIRIKPGASIRDLHSCLSEFHRVLVPGGCLEYIFFENELSNPGPLTAELEYYLLEGWLSGALPNTTDVDVSTNAWQTFRPPVSLEDFLLALSQAGFNGGRHTTTKFSLFTLSQLFDHKGTRRPRWATPSRLLTIHLMSTGARAWVGPKVPSIGFEL</sequence>
<dbReference type="Proteomes" id="UP001638806">
    <property type="component" value="Unassembled WGS sequence"/>
</dbReference>
<organism evidence="1 2">
    <name type="scientific">Purpureocillium lilacinum</name>
    <name type="common">Paecilomyces lilacinus</name>
    <dbReference type="NCBI Taxonomy" id="33203"/>
    <lineage>
        <taxon>Eukaryota</taxon>
        <taxon>Fungi</taxon>
        <taxon>Dikarya</taxon>
        <taxon>Ascomycota</taxon>
        <taxon>Pezizomycotina</taxon>
        <taxon>Sordariomycetes</taxon>
        <taxon>Hypocreomycetidae</taxon>
        <taxon>Hypocreales</taxon>
        <taxon>Ophiocordycipitaceae</taxon>
        <taxon>Purpureocillium</taxon>
    </lineage>
</organism>
<comment type="caution">
    <text evidence="1">The sequence shown here is derived from an EMBL/GenBank/DDBJ whole genome shotgun (WGS) entry which is preliminary data.</text>
</comment>
<evidence type="ECO:0000313" key="2">
    <source>
        <dbReference type="Proteomes" id="UP001638806"/>
    </source>
</evidence>
<name>A0ACC4DJG9_PURLI</name>
<dbReference type="EMBL" id="JBGNUJ010000008">
    <property type="protein sequence ID" value="KAL3956512.1"/>
    <property type="molecule type" value="Genomic_DNA"/>
</dbReference>
<gene>
    <name evidence="1" type="ORF">ACCO45_009358</name>
</gene>
<protein>
    <submittedName>
        <fullName evidence="1">Uncharacterized protein</fullName>
    </submittedName>
</protein>